<comment type="caution">
    <text evidence="2">The sequence shown here is derived from an EMBL/GenBank/DDBJ whole genome shotgun (WGS) entry which is preliminary data.</text>
</comment>
<dbReference type="EMBL" id="BJZO01000003">
    <property type="protein sequence ID" value="GEO80070.1"/>
    <property type="molecule type" value="Genomic_DNA"/>
</dbReference>
<gene>
    <name evidence="2" type="ORF">ROR02_02010</name>
</gene>
<dbReference type="GO" id="GO:0016758">
    <property type="term" value="F:hexosyltransferase activity"/>
    <property type="evidence" value="ECO:0007669"/>
    <property type="project" value="TreeGrafter"/>
</dbReference>
<evidence type="ECO:0000313" key="3">
    <source>
        <dbReference type="Proteomes" id="UP000321567"/>
    </source>
</evidence>
<evidence type="ECO:0000259" key="1">
    <source>
        <dbReference type="Pfam" id="PF13477"/>
    </source>
</evidence>
<dbReference type="Pfam" id="PF13692">
    <property type="entry name" value="Glyco_trans_1_4"/>
    <property type="match status" value="1"/>
</dbReference>
<dbReference type="Proteomes" id="UP000321567">
    <property type="component" value="Unassembled WGS sequence"/>
</dbReference>
<dbReference type="Pfam" id="PF13477">
    <property type="entry name" value="Glyco_trans_4_2"/>
    <property type="match status" value="1"/>
</dbReference>
<accession>A0A512H3W1</accession>
<keyword evidence="2" id="KW-0808">Transferase</keyword>
<name>A0A512H3W1_9PROT</name>
<dbReference type="AlphaFoldDB" id="A0A512H3W1"/>
<keyword evidence="3" id="KW-1185">Reference proteome</keyword>
<dbReference type="Gene3D" id="3.40.50.2000">
    <property type="entry name" value="Glycogen Phosphorylase B"/>
    <property type="match status" value="2"/>
</dbReference>
<organism evidence="2 3">
    <name type="scientific">Pararhodospirillum oryzae</name>
    <dbReference type="NCBI Taxonomy" id="478448"/>
    <lineage>
        <taxon>Bacteria</taxon>
        <taxon>Pseudomonadati</taxon>
        <taxon>Pseudomonadota</taxon>
        <taxon>Alphaproteobacteria</taxon>
        <taxon>Rhodospirillales</taxon>
        <taxon>Rhodospirillaceae</taxon>
        <taxon>Pararhodospirillum</taxon>
    </lineage>
</organism>
<dbReference type="InterPro" id="IPR028098">
    <property type="entry name" value="Glyco_trans_4-like_N"/>
</dbReference>
<dbReference type="InterPro" id="IPR050194">
    <property type="entry name" value="Glycosyltransferase_grp1"/>
</dbReference>
<dbReference type="RefSeq" id="WP_147162139.1">
    <property type="nucleotide sequence ID" value="NZ_BJZO01000003.1"/>
</dbReference>
<proteinExistence type="predicted"/>
<dbReference type="PANTHER" id="PTHR45947">
    <property type="entry name" value="SULFOQUINOVOSYL TRANSFERASE SQD2"/>
    <property type="match status" value="1"/>
</dbReference>
<dbReference type="PANTHER" id="PTHR45947:SF3">
    <property type="entry name" value="SULFOQUINOVOSYL TRANSFERASE SQD2"/>
    <property type="match status" value="1"/>
</dbReference>
<dbReference type="SUPFAM" id="SSF53756">
    <property type="entry name" value="UDP-Glycosyltransferase/glycogen phosphorylase"/>
    <property type="match status" value="1"/>
</dbReference>
<sequence length="381" mass="41238">MTKPRPRLLFLVTEDWAFWRHRRPMARAARAAGFEVAVACRVSTYREAIEAEGFRVIPLPWNRQGANPFTEAVLLARVVALLRRERPDLVHAVALKPAVHGALAADFAGRPPVVVTVAGMGYVYSANTVKARMLRPVISLLFRLVVNRNGRRLMVQNTDDRAYFVGRGLVADQRTVLVPGSGVDVELFHPAPEPEGTPVFAYVGRMTREKGLLDLIEAARLLRARSVDARVVLVGAPDPGNPTSVPEATLRDWQAQGLVEWLGLREDINAVWAQAHVAVLPSTSEGLPKMLLEAGAAGRPAVATDVPGTRDLVVDGETGVLVPLHDPRALAEALAALAGDPERRRRLGAAARERVTALYSAEAIGAATVAVYRTQLEAPSS</sequence>
<dbReference type="CDD" id="cd03808">
    <property type="entry name" value="GT4_CapM-like"/>
    <property type="match status" value="1"/>
</dbReference>
<protein>
    <submittedName>
        <fullName evidence="2">Glycosyl transferase family 1</fullName>
    </submittedName>
</protein>
<feature type="domain" description="Glycosyltransferase subfamily 4-like N-terminal" evidence="1">
    <location>
        <begin position="7"/>
        <end position="142"/>
    </location>
</feature>
<dbReference type="OrthoDB" id="9790710at2"/>
<evidence type="ECO:0000313" key="2">
    <source>
        <dbReference type="EMBL" id="GEO80070.1"/>
    </source>
</evidence>
<reference evidence="2 3" key="1">
    <citation type="submission" date="2019-07" db="EMBL/GenBank/DDBJ databases">
        <title>Whole genome shotgun sequence of Rhodospirillum oryzae NBRC 107573.</title>
        <authorList>
            <person name="Hosoyama A."/>
            <person name="Uohara A."/>
            <person name="Ohji S."/>
            <person name="Ichikawa N."/>
        </authorList>
    </citation>
    <scope>NUCLEOTIDE SEQUENCE [LARGE SCALE GENOMIC DNA]</scope>
    <source>
        <strain evidence="2 3">NBRC 107573</strain>
    </source>
</reference>